<name>A0A0H3HRC0_BURP2</name>
<sequence length="30" mass="3404">MKISASNGWKLQAIVRKCVLRVNKKAEKTC</sequence>
<dbReference type="EMBL" id="CP002833">
    <property type="protein sequence ID" value="AFI66803.1"/>
    <property type="molecule type" value="Genomic_DNA"/>
</dbReference>
<dbReference type="KEGG" id="bpz:BP1026B_I2194"/>
<accession>A0A0H3HRC0</accession>
<dbReference type="AlphaFoldDB" id="A0A0H3HRC0"/>
<evidence type="ECO:0000313" key="2">
    <source>
        <dbReference type="Proteomes" id="UP000010087"/>
    </source>
</evidence>
<proteinExistence type="predicted"/>
<protein>
    <submittedName>
        <fullName evidence="1">Uncharacterized protein</fullName>
    </submittedName>
</protein>
<reference evidence="1 2" key="1">
    <citation type="journal article" date="2012" name="PLoS ONE">
        <title>Evolution of Burkholderia pseudomallei in recurrent melioidosis.</title>
        <authorList>
            <person name="Hayden H.S."/>
            <person name="Lim R."/>
            <person name="Brittnacher M.J."/>
            <person name="Sims E.H."/>
            <person name="Ramage E.R."/>
            <person name="Fong C."/>
            <person name="Wu Z."/>
            <person name="Crist E."/>
            <person name="Chang J."/>
            <person name="Zhou Y."/>
            <person name="Radey M."/>
            <person name="Rohmer L."/>
            <person name="Haugen E."/>
            <person name="Gillett W."/>
            <person name="Wuthiekanun V."/>
            <person name="Peacock S.J."/>
            <person name="Kaul R."/>
            <person name="Miller S.I."/>
            <person name="Manoil C."/>
            <person name="Jacobs M.A."/>
        </authorList>
    </citation>
    <scope>NUCLEOTIDE SEQUENCE [LARGE SCALE GENOMIC DNA]</scope>
    <source>
        <strain evidence="1 2">1026b</strain>
    </source>
</reference>
<dbReference type="Proteomes" id="UP000010087">
    <property type="component" value="Chromosome 1"/>
</dbReference>
<organism evidence="1 2">
    <name type="scientific">Burkholderia pseudomallei (strain 1026b)</name>
    <dbReference type="NCBI Taxonomy" id="884204"/>
    <lineage>
        <taxon>Bacteria</taxon>
        <taxon>Pseudomonadati</taxon>
        <taxon>Pseudomonadota</taxon>
        <taxon>Betaproteobacteria</taxon>
        <taxon>Burkholderiales</taxon>
        <taxon>Burkholderiaceae</taxon>
        <taxon>Burkholderia</taxon>
        <taxon>pseudomallei group</taxon>
    </lineage>
</organism>
<gene>
    <name evidence="1" type="ordered locus">BP1026B_I2194</name>
</gene>
<evidence type="ECO:0000313" key="1">
    <source>
        <dbReference type="EMBL" id="AFI66803.1"/>
    </source>
</evidence>